<sequence>MRMNPKQVLRVAEVVQHLAELHHRAAATALAAFSVSESGAGLIWLLGTQGPVPMGTVAHHLACDPSNVTLLATSLESLQLAQRVTDPDDRRRRLLQLTDRGRQAYAAMTAAVVAASPLTTLPVEDLPVEDLRAVLSALEPLIGKNTCEPGLS</sequence>
<reference evidence="3" key="1">
    <citation type="journal article" date="2008" name="PLoS ONE">
        <title>Survival in nuclear waste, extreme resistance, and potential applications gleaned from the genome sequence of Kineococcus radiotolerans SRS30216.</title>
        <authorList>
            <person name="Bagwell C.E."/>
            <person name="Bhat S."/>
            <person name="Hawkins G.M."/>
            <person name="Smith B.W."/>
            <person name="Biswas T."/>
            <person name="Hoover T.R."/>
            <person name="Saunders E."/>
            <person name="Han C.S."/>
            <person name="Tsodikov O.V."/>
            <person name="Shimkets L.J."/>
        </authorList>
    </citation>
    <scope>NUCLEOTIDE SEQUENCE [LARGE SCALE GENOMIC DNA]</scope>
    <source>
        <strain evidence="3">ATCC BAA-149 / DSM 14245 / SRS30216</strain>
    </source>
</reference>
<name>A6WA61_KINRD</name>
<dbReference type="KEGG" id="kra:Krad_2219"/>
<protein>
    <submittedName>
        <fullName evidence="2">Transcriptional regulator, MarR family</fullName>
    </submittedName>
</protein>
<dbReference type="GO" id="GO:0003700">
    <property type="term" value="F:DNA-binding transcription factor activity"/>
    <property type="evidence" value="ECO:0007669"/>
    <property type="project" value="InterPro"/>
</dbReference>
<dbReference type="SUPFAM" id="SSF46785">
    <property type="entry name" value="Winged helix' DNA-binding domain"/>
    <property type="match status" value="1"/>
</dbReference>
<proteinExistence type="predicted"/>
<dbReference type="InterPro" id="IPR000835">
    <property type="entry name" value="HTH_MarR-typ"/>
</dbReference>
<dbReference type="EMBL" id="CP000750">
    <property type="protein sequence ID" value="ABS03700.1"/>
    <property type="molecule type" value="Genomic_DNA"/>
</dbReference>
<dbReference type="HOGENOM" id="CLU_083287_27_8_11"/>
<dbReference type="Gene3D" id="1.10.10.10">
    <property type="entry name" value="Winged helix-like DNA-binding domain superfamily/Winged helix DNA-binding domain"/>
    <property type="match status" value="1"/>
</dbReference>
<accession>A6WA61</accession>
<dbReference type="InterPro" id="IPR036388">
    <property type="entry name" value="WH-like_DNA-bd_sf"/>
</dbReference>
<dbReference type="InterPro" id="IPR036390">
    <property type="entry name" value="WH_DNA-bd_sf"/>
</dbReference>
<keyword evidence="3" id="KW-1185">Reference proteome</keyword>
<gene>
    <name evidence="2" type="ordered locus">Krad_2219</name>
</gene>
<evidence type="ECO:0000313" key="3">
    <source>
        <dbReference type="Proteomes" id="UP000001116"/>
    </source>
</evidence>
<dbReference type="SMART" id="SM00347">
    <property type="entry name" value="HTH_MARR"/>
    <property type="match status" value="1"/>
</dbReference>
<dbReference type="eggNOG" id="COG1846">
    <property type="taxonomic scope" value="Bacteria"/>
</dbReference>
<evidence type="ECO:0000313" key="2">
    <source>
        <dbReference type="EMBL" id="ABS03700.1"/>
    </source>
</evidence>
<dbReference type="Proteomes" id="UP000001116">
    <property type="component" value="Chromosome"/>
</dbReference>
<organism evidence="2 3">
    <name type="scientific">Kineococcus radiotolerans (strain ATCC BAA-149 / DSM 14245 / SRS30216)</name>
    <dbReference type="NCBI Taxonomy" id="266940"/>
    <lineage>
        <taxon>Bacteria</taxon>
        <taxon>Bacillati</taxon>
        <taxon>Actinomycetota</taxon>
        <taxon>Actinomycetes</taxon>
        <taxon>Kineosporiales</taxon>
        <taxon>Kineosporiaceae</taxon>
        <taxon>Kineococcus</taxon>
    </lineage>
</organism>
<evidence type="ECO:0000259" key="1">
    <source>
        <dbReference type="PROSITE" id="PS50995"/>
    </source>
</evidence>
<dbReference type="PANTHER" id="PTHR33164:SF99">
    <property type="entry name" value="MARR FAMILY REGULATORY PROTEIN"/>
    <property type="match status" value="1"/>
</dbReference>
<dbReference type="InterPro" id="IPR039422">
    <property type="entry name" value="MarR/SlyA-like"/>
</dbReference>
<feature type="domain" description="HTH marR-type" evidence="1">
    <location>
        <begin position="1"/>
        <end position="140"/>
    </location>
</feature>
<dbReference type="PANTHER" id="PTHR33164">
    <property type="entry name" value="TRANSCRIPTIONAL REGULATOR, MARR FAMILY"/>
    <property type="match status" value="1"/>
</dbReference>
<dbReference type="GO" id="GO:0006950">
    <property type="term" value="P:response to stress"/>
    <property type="evidence" value="ECO:0007669"/>
    <property type="project" value="TreeGrafter"/>
</dbReference>
<dbReference type="Pfam" id="PF01047">
    <property type="entry name" value="MarR"/>
    <property type="match status" value="1"/>
</dbReference>
<dbReference type="AlphaFoldDB" id="A6WA61"/>
<dbReference type="PROSITE" id="PS50995">
    <property type="entry name" value="HTH_MARR_2"/>
    <property type="match status" value="1"/>
</dbReference>